<comment type="caution">
    <text evidence="1">The sequence shown here is derived from an EMBL/GenBank/DDBJ whole genome shotgun (WGS) entry which is preliminary data.</text>
</comment>
<evidence type="ECO:0000313" key="1">
    <source>
        <dbReference type="EMBL" id="MBW0466310.1"/>
    </source>
</evidence>
<accession>A0A9Q3BJJ6</accession>
<keyword evidence="2" id="KW-1185">Reference proteome</keyword>
<dbReference type="InterPro" id="IPR039537">
    <property type="entry name" value="Retrotran_Ty1/copia-like"/>
</dbReference>
<evidence type="ECO:0000313" key="2">
    <source>
        <dbReference type="Proteomes" id="UP000765509"/>
    </source>
</evidence>
<reference evidence="1" key="1">
    <citation type="submission" date="2021-03" db="EMBL/GenBank/DDBJ databases">
        <title>Draft genome sequence of rust myrtle Austropuccinia psidii MF-1, a brazilian biotype.</title>
        <authorList>
            <person name="Quecine M.C."/>
            <person name="Pachon D.M.R."/>
            <person name="Bonatelli M.L."/>
            <person name="Correr F.H."/>
            <person name="Franceschini L.M."/>
            <person name="Leite T.F."/>
            <person name="Margarido G.R.A."/>
            <person name="Almeida C.A."/>
            <person name="Ferrarezi J.A."/>
            <person name="Labate C.A."/>
        </authorList>
    </citation>
    <scope>NUCLEOTIDE SEQUENCE</scope>
    <source>
        <strain evidence="1">MF-1</strain>
    </source>
</reference>
<dbReference type="OrthoDB" id="3261476at2759"/>
<dbReference type="EMBL" id="AVOT02001263">
    <property type="protein sequence ID" value="MBW0466310.1"/>
    <property type="molecule type" value="Genomic_DNA"/>
</dbReference>
<gene>
    <name evidence="1" type="ORF">O181_006025</name>
</gene>
<dbReference type="PANTHER" id="PTHR42648">
    <property type="entry name" value="TRANSPOSASE, PUTATIVE-RELATED"/>
    <property type="match status" value="1"/>
</dbReference>
<protein>
    <submittedName>
        <fullName evidence="1">Uncharacterized protein</fullName>
    </submittedName>
</protein>
<dbReference type="PANTHER" id="PTHR42648:SF28">
    <property type="entry name" value="TRANSPOSON-ENCODED PROTEIN WITH RIBONUCLEASE H-LIKE AND RETROVIRUS ZINC FINGER-LIKE DOMAINS"/>
    <property type="match status" value="1"/>
</dbReference>
<dbReference type="AlphaFoldDB" id="A0A9Q3BJJ6"/>
<sequence>MGRTSLHESGLPKEFWGFVFMLAAHLQNLLPNSRTSLKTPIELFLNRNPCYNQIRLFGEMAYIHILCEKRQKIDDCAVEGCVVMFLSNKKVWLFYISQTKEFLTSVWEMFPKSSDVCNTIRRWSIPWTPKKNEISFMVNSLSLGSFTKEFQDKLMAELLATTPNIVTPKSFKQAITSPKRSQWQDVIWTKL</sequence>
<organism evidence="1 2">
    <name type="scientific">Austropuccinia psidii MF-1</name>
    <dbReference type="NCBI Taxonomy" id="1389203"/>
    <lineage>
        <taxon>Eukaryota</taxon>
        <taxon>Fungi</taxon>
        <taxon>Dikarya</taxon>
        <taxon>Basidiomycota</taxon>
        <taxon>Pucciniomycotina</taxon>
        <taxon>Pucciniomycetes</taxon>
        <taxon>Pucciniales</taxon>
        <taxon>Sphaerophragmiaceae</taxon>
        <taxon>Austropuccinia</taxon>
    </lineage>
</organism>
<dbReference type="Proteomes" id="UP000765509">
    <property type="component" value="Unassembled WGS sequence"/>
</dbReference>
<proteinExistence type="predicted"/>
<name>A0A9Q3BJJ6_9BASI</name>